<dbReference type="GO" id="GO:0005524">
    <property type="term" value="F:ATP binding"/>
    <property type="evidence" value="ECO:0007669"/>
    <property type="project" value="UniProtKB-UniRule"/>
</dbReference>
<evidence type="ECO:0000313" key="6">
    <source>
        <dbReference type="EMBL" id="RUT77870.1"/>
    </source>
</evidence>
<keyword evidence="3 4" id="KW-0067">ATP-binding</keyword>
<protein>
    <submittedName>
        <fullName evidence="6">ATP-grasp domain-containing protein</fullName>
    </submittedName>
</protein>
<dbReference type="RefSeq" id="WP_127344038.1">
    <property type="nucleotide sequence ID" value="NZ_RJJX01000014.1"/>
</dbReference>
<dbReference type="Gene3D" id="3.40.50.20">
    <property type="match status" value="1"/>
</dbReference>
<dbReference type="Gene3D" id="3.30.1490.20">
    <property type="entry name" value="ATP-grasp fold, A domain"/>
    <property type="match status" value="1"/>
</dbReference>
<keyword evidence="1" id="KW-0436">Ligase</keyword>
<evidence type="ECO:0000256" key="3">
    <source>
        <dbReference type="ARBA" id="ARBA00022840"/>
    </source>
</evidence>
<evidence type="ECO:0000256" key="2">
    <source>
        <dbReference type="ARBA" id="ARBA00022741"/>
    </source>
</evidence>
<dbReference type="PANTHER" id="PTHR43585">
    <property type="entry name" value="FUMIPYRROLE BIOSYNTHESIS PROTEIN C"/>
    <property type="match status" value="1"/>
</dbReference>
<reference evidence="6 7" key="1">
    <citation type="submission" date="2018-11" db="EMBL/GenBank/DDBJ databases">
        <title>Parancylomarina longa gen. nov., sp. nov., isolated from sediments of southern Okinawa.</title>
        <authorList>
            <person name="Fu T."/>
        </authorList>
    </citation>
    <scope>NUCLEOTIDE SEQUENCE [LARGE SCALE GENOMIC DNA]</scope>
    <source>
        <strain evidence="6 7">T3-2 S1-C</strain>
    </source>
</reference>
<evidence type="ECO:0000313" key="7">
    <source>
        <dbReference type="Proteomes" id="UP000282985"/>
    </source>
</evidence>
<name>A0A434ATW1_9BACT</name>
<proteinExistence type="predicted"/>
<dbReference type="PANTHER" id="PTHR43585:SF2">
    <property type="entry name" value="ATP-GRASP ENZYME FSQD"/>
    <property type="match status" value="1"/>
</dbReference>
<dbReference type="PROSITE" id="PS50975">
    <property type="entry name" value="ATP_GRASP"/>
    <property type="match status" value="1"/>
</dbReference>
<gene>
    <name evidence="6" type="ORF">DLK05_11060</name>
</gene>
<evidence type="ECO:0000259" key="5">
    <source>
        <dbReference type="PROSITE" id="PS50975"/>
    </source>
</evidence>
<keyword evidence="2 4" id="KW-0547">Nucleotide-binding</keyword>
<dbReference type="Pfam" id="PF13535">
    <property type="entry name" value="ATP-grasp_4"/>
    <property type="match status" value="1"/>
</dbReference>
<dbReference type="AlphaFoldDB" id="A0A434ATW1"/>
<dbReference type="SUPFAM" id="SSF52440">
    <property type="entry name" value="PreATP-grasp domain"/>
    <property type="match status" value="1"/>
</dbReference>
<dbReference type="InterPro" id="IPR052032">
    <property type="entry name" value="ATP-dep_AA_Ligase"/>
</dbReference>
<accession>A0A434ATW1</accession>
<dbReference type="InterPro" id="IPR016185">
    <property type="entry name" value="PreATP-grasp_dom_sf"/>
</dbReference>
<dbReference type="GO" id="GO:0046872">
    <property type="term" value="F:metal ion binding"/>
    <property type="evidence" value="ECO:0007669"/>
    <property type="project" value="InterPro"/>
</dbReference>
<dbReference type="OrthoDB" id="9803907at2"/>
<dbReference type="Proteomes" id="UP000282985">
    <property type="component" value="Unassembled WGS sequence"/>
</dbReference>
<evidence type="ECO:0000256" key="1">
    <source>
        <dbReference type="ARBA" id="ARBA00022598"/>
    </source>
</evidence>
<dbReference type="InterPro" id="IPR011761">
    <property type="entry name" value="ATP-grasp"/>
</dbReference>
<organism evidence="6 7">
    <name type="scientific">Ancylomarina longa</name>
    <dbReference type="NCBI Taxonomy" id="2487017"/>
    <lineage>
        <taxon>Bacteria</taxon>
        <taxon>Pseudomonadati</taxon>
        <taxon>Bacteroidota</taxon>
        <taxon>Bacteroidia</taxon>
        <taxon>Marinilabiliales</taxon>
        <taxon>Marinifilaceae</taxon>
        <taxon>Ancylomarina</taxon>
    </lineage>
</organism>
<feature type="domain" description="ATP-grasp" evidence="5">
    <location>
        <begin position="109"/>
        <end position="305"/>
    </location>
</feature>
<dbReference type="GO" id="GO:0016874">
    <property type="term" value="F:ligase activity"/>
    <property type="evidence" value="ECO:0007669"/>
    <property type="project" value="UniProtKB-KW"/>
</dbReference>
<dbReference type="EMBL" id="RJJX01000014">
    <property type="protein sequence ID" value="RUT77870.1"/>
    <property type="molecule type" value="Genomic_DNA"/>
</dbReference>
<comment type="caution">
    <text evidence="6">The sequence shown here is derived from an EMBL/GenBank/DDBJ whole genome shotgun (WGS) entry which is preliminary data.</text>
</comment>
<keyword evidence="7" id="KW-1185">Reference proteome</keyword>
<dbReference type="Gene3D" id="3.30.470.20">
    <property type="entry name" value="ATP-grasp fold, B domain"/>
    <property type="match status" value="1"/>
</dbReference>
<sequence length="406" mass="45878">MNQRKILLLGGSYFQVPSIIYAIQAGYYVITCDYIPENPGHQYADEYYNISTTDKELVLELARKLKVEGIVAYASDPAAPTAAYVAEKMNLPGNPYNSVKILAEKDLYRKFLSENGFNVPKAKGFDKLDDAYREIGNFHYPVMVKPVDSSGSKGVIKINSTVCLPSAFEYALNYSRAKRIVIEEFVEKKGPQIHGDAFVMNGKVIFCYLGDHHYNERVNYFVPYSTTLPSEHDNFVLQEIENEFQRLIELLQIKQGAFNIEARVNNNGDIFLMEVGPRNGGNLVPQLEKYASSFDMVQATVEVAMGNYEFETPIQKRGFYAYCVIHSDIDGVLKEIQFSKNIDKNIVEKHVFKNPGDMVISFQGSDATIGVLLLKFATRKEMINKIEGFENHIKVIVGDFEKVGNI</sequence>
<dbReference type="InterPro" id="IPR013815">
    <property type="entry name" value="ATP_grasp_subdomain_1"/>
</dbReference>
<evidence type="ECO:0000256" key="4">
    <source>
        <dbReference type="PROSITE-ProRule" id="PRU00409"/>
    </source>
</evidence>
<dbReference type="SUPFAM" id="SSF56059">
    <property type="entry name" value="Glutathione synthetase ATP-binding domain-like"/>
    <property type="match status" value="1"/>
</dbReference>